<dbReference type="CDD" id="cd02966">
    <property type="entry name" value="TlpA_like_family"/>
    <property type="match status" value="1"/>
</dbReference>
<dbReference type="PROSITE" id="PS51352">
    <property type="entry name" value="THIOREDOXIN_2"/>
    <property type="match status" value="1"/>
</dbReference>
<evidence type="ECO:0000256" key="5">
    <source>
        <dbReference type="SAM" id="MobiDB-lite"/>
    </source>
</evidence>
<evidence type="ECO:0000256" key="2">
    <source>
        <dbReference type="ARBA" id="ARBA00022748"/>
    </source>
</evidence>
<dbReference type="OrthoDB" id="9799347at2"/>
<dbReference type="SUPFAM" id="SSF52833">
    <property type="entry name" value="Thioredoxin-like"/>
    <property type="match status" value="1"/>
</dbReference>
<feature type="domain" description="Thioredoxin" evidence="6">
    <location>
        <begin position="52"/>
        <end position="202"/>
    </location>
</feature>
<keyword evidence="2" id="KW-0201">Cytochrome c-type biogenesis</keyword>
<dbReference type="Gene3D" id="3.40.30.10">
    <property type="entry name" value="Glutaredoxin"/>
    <property type="match status" value="1"/>
</dbReference>
<evidence type="ECO:0000256" key="3">
    <source>
        <dbReference type="ARBA" id="ARBA00023157"/>
    </source>
</evidence>
<dbReference type="GO" id="GO:0015036">
    <property type="term" value="F:disulfide oxidoreductase activity"/>
    <property type="evidence" value="ECO:0007669"/>
    <property type="project" value="UniProtKB-ARBA"/>
</dbReference>
<evidence type="ECO:0000256" key="4">
    <source>
        <dbReference type="ARBA" id="ARBA00023284"/>
    </source>
</evidence>
<comment type="caution">
    <text evidence="7">The sequence shown here is derived from an EMBL/GenBank/DDBJ whole genome shotgun (WGS) entry which is preliminary data.</text>
</comment>
<dbReference type="NCBIfam" id="NF047696">
    <property type="entry name" value="ThlDiSintTplARhiz"/>
    <property type="match status" value="1"/>
</dbReference>
<organism evidence="7 8">
    <name type="scientific">Xanthobacter tagetidis</name>
    <dbReference type="NCBI Taxonomy" id="60216"/>
    <lineage>
        <taxon>Bacteria</taxon>
        <taxon>Pseudomonadati</taxon>
        <taxon>Pseudomonadota</taxon>
        <taxon>Alphaproteobacteria</taxon>
        <taxon>Hyphomicrobiales</taxon>
        <taxon>Xanthobacteraceae</taxon>
        <taxon>Xanthobacter</taxon>
    </lineage>
</organism>
<dbReference type="PANTHER" id="PTHR43110">
    <property type="entry name" value="THIOL PEROXIDASE"/>
    <property type="match status" value="1"/>
</dbReference>
<keyword evidence="8" id="KW-1185">Reference proteome</keyword>
<dbReference type="GO" id="GO:0030313">
    <property type="term" value="C:cell envelope"/>
    <property type="evidence" value="ECO:0007669"/>
    <property type="project" value="UniProtKB-SubCell"/>
</dbReference>
<dbReference type="InterPro" id="IPR050455">
    <property type="entry name" value="Tpx_Peroxidase_subfamily"/>
</dbReference>
<dbReference type="InterPro" id="IPR036249">
    <property type="entry name" value="Thioredoxin-like_sf"/>
</dbReference>
<proteinExistence type="predicted"/>
<dbReference type="Proteomes" id="UP000269692">
    <property type="component" value="Unassembled WGS sequence"/>
</dbReference>
<dbReference type="InterPro" id="IPR017937">
    <property type="entry name" value="Thioredoxin_CS"/>
</dbReference>
<comment type="subcellular location">
    <subcellularLocation>
        <location evidence="1">Cell envelope</location>
    </subcellularLocation>
</comment>
<evidence type="ECO:0000259" key="6">
    <source>
        <dbReference type="PROSITE" id="PS51352"/>
    </source>
</evidence>
<dbReference type="InterPro" id="IPR013766">
    <property type="entry name" value="Thioredoxin_domain"/>
</dbReference>
<keyword evidence="3" id="KW-1015">Disulfide bond</keyword>
<feature type="region of interest" description="Disordered" evidence="5">
    <location>
        <begin position="1"/>
        <end position="21"/>
    </location>
</feature>
<gene>
    <name evidence="7" type="ORF">D9R14_17025</name>
</gene>
<accession>A0A3L7A5V4</accession>
<evidence type="ECO:0000313" key="7">
    <source>
        <dbReference type="EMBL" id="RLP75484.1"/>
    </source>
</evidence>
<dbReference type="EMBL" id="RCTF01000015">
    <property type="protein sequence ID" value="RLP75484.1"/>
    <property type="molecule type" value="Genomic_DNA"/>
</dbReference>
<dbReference type="PANTHER" id="PTHR43110:SF1">
    <property type="entry name" value="THIOL PEROXIDASE"/>
    <property type="match status" value="1"/>
</dbReference>
<protein>
    <submittedName>
        <fullName evidence="7">TlpA family protein disulfide reductase</fullName>
    </submittedName>
</protein>
<dbReference type="Pfam" id="PF08534">
    <property type="entry name" value="Redoxin"/>
    <property type="match status" value="1"/>
</dbReference>
<dbReference type="AlphaFoldDB" id="A0A3L7A5V4"/>
<sequence>MNRLPGNAPAPAAPPPAAEVASVNDPACAPAVARARALEPLVTGEIAALKLATEPRRLPALTFADASGKAMSLKDFEGRTVLVNLWATWCVPCRKEMPALDTLQSTLGGPDFEVVAINLDTRDPEKPKTFLGEIGVKSLRYFADPATKSFQALRSAGRGFGLPTTLIVDGKGCEIGYLAGPAEWAGPEAVALLRAAIADRRAAAR</sequence>
<dbReference type="GO" id="GO:0017004">
    <property type="term" value="P:cytochrome complex assembly"/>
    <property type="evidence" value="ECO:0007669"/>
    <property type="project" value="UniProtKB-KW"/>
</dbReference>
<evidence type="ECO:0000313" key="8">
    <source>
        <dbReference type="Proteomes" id="UP000269692"/>
    </source>
</evidence>
<dbReference type="InterPro" id="IPR013740">
    <property type="entry name" value="Redoxin"/>
</dbReference>
<name>A0A3L7A5V4_9HYPH</name>
<keyword evidence="4" id="KW-0676">Redox-active center</keyword>
<evidence type="ECO:0000256" key="1">
    <source>
        <dbReference type="ARBA" id="ARBA00004196"/>
    </source>
</evidence>
<reference evidence="7 8" key="1">
    <citation type="submission" date="2018-10" db="EMBL/GenBank/DDBJ databases">
        <title>Xanthobacter tagetidis genome sequencing and assembly.</title>
        <authorList>
            <person name="Maclea K.S."/>
            <person name="Goen A.E."/>
            <person name="Fatima S.A."/>
        </authorList>
    </citation>
    <scope>NUCLEOTIDE SEQUENCE [LARGE SCALE GENOMIC DNA]</scope>
    <source>
        <strain evidence="7 8">ATCC 700314</strain>
    </source>
</reference>
<dbReference type="PROSITE" id="PS00194">
    <property type="entry name" value="THIOREDOXIN_1"/>
    <property type="match status" value="1"/>
</dbReference>